<feature type="non-terminal residue" evidence="1">
    <location>
        <position position="1"/>
    </location>
</feature>
<accession>A0ABN9XHM6</accession>
<dbReference type="EMBL" id="CAUYUJ010020373">
    <property type="protein sequence ID" value="CAK0897700.1"/>
    <property type="molecule type" value="Genomic_DNA"/>
</dbReference>
<protein>
    <submittedName>
        <fullName evidence="1">Uncharacterized protein</fullName>
    </submittedName>
</protein>
<dbReference type="Proteomes" id="UP001189429">
    <property type="component" value="Unassembled WGS sequence"/>
</dbReference>
<evidence type="ECO:0000313" key="2">
    <source>
        <dbReference type="Proteomes" id="UP001189429"/>
    </source>
</evidence>
<sequence>AADYVHWFPPQVGDAREGAPWRRTQLPKSELILRNMRNGCVPSPLLSAPCVDDLSLFRVDWLRCVDQGVALDWFGSVMWFLLSDSNYYGGGNRAERLNGMWSSIQAYYDRNKTCDRLHKLTLLMIKKASRRSAPKLKAMAGVCRAPEGWAWEECNRLFSGGSELEQTILAATNHPHNCYEALRTIVIFRRGTMATNGNRFVLLYDALAQRHPAFFRCKPKLHLFVHLAQESDPKANWTYRDEDFGGAVSRISRRRGAPMTTKAFSANVMD</sequence>
<proteinExistence type="predicted"/>
<feature type="non-terminal residue" evidence="1">
    <location>
        <position position="270"/>
    </location>
</feature>
<name>A0ABN9XHM6_9DINO</name>
<reference evidence="1" key="1">
    <citation type="submission" date="2023-10" db="EMBL/GenBank/DDBJ databases">
        <authorList>
            <person name="Chen Y."/>
            <person name="Shah S."/>
            <person name="Dougan E. K."/>
            <person name="Thang M."/>
            <person name="Chan C."/>
        </authorList>
    </citation>
    <scope>NUCLEOTIDE SEQUENCE [LARGE SCALE GENOMIC DNA]</scope>
</reference>
<evidence type="ECO:0000313" key="1">
    <source>
        <dbReference type="EMBL" id="CAK0897700.1"/>
    </source>
</evidence>
<organism evidence="1 2">
    <name type="scientific">Prorocentrum cordatum</name>
    <dbReference type="NCBI Taxonomy" id="2364126"/>
    <lineage>
        <taxon>Eukaryota</taxon>
        <taxon>Sar</taxon>
        <taxon>Alveolata</taxon>
        <taxon>Dinophyceae</taxon>
        <taxon>Prorocentrales</taxon>
        <taxon>Prorocentraceae</taxon>
        <taxon>Prorocentrum</taxon>
    </lineage>
</organism>
<comment type="caution">
    <text evidence="1">The sequence shown here is derived from an EMBL/GenBank/DDBJ whole genome shotgun (WGS) entry which is preliminary data.</text>
</comment>
<gene>
    <name evidence="1" type="ORF">PCOR1329_LOCUS75801</name>
</gene>
<keyword evidence="2" id="KW-1185">Reference proteome</keyword>